<dbReference type="AlphaFoldDB" id="A0A432WWI0"/>
<dbReference type="EMBL" id="PIPP01000001">
    <property type="protein sequence ID" value="RUO38097.1"/>
    <property type="molecule type" value="Genomic_DNA"/>
</dbReference>
<dbReference type="Proteomes" id="UP000286934">
    <property type="component" value="Unassembled WGS sequence"/>
</dbReference>
<gene>
    <name evidence="1" type="ORF">CWE13_00100</name>
</gene>
<keyword evidence="2" id="KW-1185">Reference proteome</keyword>
<evidence type="ECO:0000313" key="1">
    <source>
        <dbReference type="EMBL" id="RUO38097.1"/>
    </source>
</evidence>
<protein>
    <submittedName>
        <fullName evidence="1">sn-glycerol-3-phosphate transporter</fullName>
    </submittedName>
</protein>
<evidence type="ECO:0000313" key="2">
    <source>
        <dbReference type="Proteomes" id="UP000286934"/>
    </source>
</evidence>
<name>A0A432WWI0_9GAMM</name>
<sequence length="177" mass="20124">MRIIKYGIYAVFIGYLGFPAAQASEVDDFRFQLQTSIWTTHFNPKPEHNNDQNLLGFEFYGKRLPASRYQRYNDTFDYARPLAGAAWFRNSFGQKTVYAYGGVRQNLIRYGQVQTYGKLTAGLIHGYRGEYKDKIPFNQLGIAPAILPMLGAQYQRSFAEVTLFGVSGVMLTVGLTF</sequence>
<comment type="caution">
    <text evidence="1">The sequence shown here is derived from an EMBL/GenBank/DDBJ whole genome shotgun (WGS) entry which is preliminary data.</text>
</comment>
<dbReference type="RefSeq" id="WP_126805322.1">
    <property type="nucleotide sequence ID" value="NZ_PIPP01000001.1"/>
</dbReference>
<reference evidence="2" key="1">
    <citation type="journal article" date="2018" name="Front. Microbiol.">
        <title>Genome-Based Analysis Reveals the Taxonomy and Diversity of the Family Idiomarinaceae.</title>
        <authorList>
            <person name="Liu Y."/>
            <person name="Lai Q."/>
            <person name="Shao Z."/>
        </authorList>
    </citation>
    <scope>NUCLEOTIDE SEQUENCE [LARGE SCALE GENOMIC DNA]</scope>
    <source>
        <strain evidence="2">AIS</strain>
    </source>
</reference>
<proteinExistence type="predicted"/>
<organism evidence="1 2">
    <name type="scientific">Aliidiomarina shirensis</name>
    <dbReference type="NCBI Taxonomy" id="1048642"/>
    <lineage>
        <taxon>Bacteria</taxon>
        <taxon>Pseudomonadati</taxon>
        <taxon>Pseudomonadota</taxon>
        <taxon>Gammaproteobacteria</taxon>
        <taxon>Alteromonadales</taxon>
        <taxon>Idiomarinaceae</taxon>
        <taxon>Aliidiomarina</taxon>
    </lineage>
</organism>
<dbReference type="OrthoDB" id="8561992at2"/>
<accession>A0A432WWI0</accession>